<sequence>SFLIPSSLFSTANLSFLLPFSLALLSPSSSSSSLFLSLNFHSLKRSMHPRNPILLYTHVADPLPSSIPSANGAGIKGGRPLGNVRRLPKKMLHRPIPIPWFPIPNPRRLR</sequence>
<proteinExistence type="predicted"/>
<feature type="signal peptide" evidence="1">
    <location>
        <begin position="1"/>
        <end position="23"/>
    </location>
</feature>
<accession>A0A9I9E1M4</accession>
<reference evidence="2" key="1">
    <citation type="submission" date="2023-03" db="UniProtKB">
        <authorList>
            <consortium name="EnsemblPlants"/>
        </authorList>
    </citation>
    <scope>IDENTIFICATION</scope>
</reference>
<protein>
    <submittedName>
        <fullName evidence="2">Uncharacterized protein</fullName>
    </submittedName>
</protein>
<dbReference type="Gramene" id="MELO3C027467.2.1">
    <property type="protein sequence ID" value="MELO3C027467.2.1"/>
    <property type="gene ID" value="MELO3C027467.2"/>
</dbReference>
<organism evidence="2">
    <name type="scientific">Cucumis melo</name>
    <name type="common">Muskmelon</name>
    <dbReference type="NCBI Taxonomy" id="3656"/>
    <lineage>
        <taxon>Eukaryota</taxon>
        <taxon>Viridiplantae</taxon>
        <taxon>Streptophyta</taxon>
        <taxon>Embryophyta</taxon>
        <taxon>Tracheophyta</taxon>
        <taxon>Spermatophyta</taxon>
        <taxon>Magnoliopsida</taxon>
        <taxon>eudicotyledons</taxon>
        <taxon>Gunneridae</taxon>
        <taxon>Pentapetalae</taxon>
        <taxon>rosids</taxon>
        <taxon>fabids</taxon>
        <taxon>Cucurbitales</taxon>
        <taxon>Cucurbitaceae</taxon>
        <taxon>Benincaseae</taxon>
        <taxon>Cucumis</taxon>
    </lineage>
</organism>
<feature type="chain" id="PRO_5039902762" evidence="1">
    <location>
        <begin position="24"/>
        <end position="110"/>
    </location>
</feature>
<dbReference type="EnsemblPlants" id="MELO3C027467.2.1">
    <property type="protein sequence ID" value="MELO3C027467.2.1"/>
    <property type="gene ID" value="MELO3C027467.2"/>
</dbReference>
<evidence type="ECO:0000256" key="1">
    <source>
        <dbReference type="SAM" id="SignalP"/>
    </source>
</evidence>
<name>A0A9I9E1M4_CUCME</name>
<dbReference type="AlphaFoldDB" id="A0A9I9E1M4"/>
<evidence type="ECO:0000313" key="2">
    <source>
        <dbReference type="EnsemblPlants" id="MELO3C027467.2.1"/>
    </source>
</evidence>
<keyword evidence="1" id="KW-0732">Signal</keyword>